<gene>
    <name evidence="1" type="ORF">A2531_05460</name>
</gene>
<name>A0A1F5TSD6_9BACT</name>
<organism evidence="1 2">
    <name type="scientific">Candidatus Falkowbacteria bacterium RIFOXYD2_FULL_34_120</name>
    <dbReference type="NCBI Taxonomy" id="1798007"/>
    <lineage>
        <taxon>Bacteria</taxon>
        <taxon>Candidatus Falkowiibacteriota</taxon>
    </lineage>
</organism>
<dbReference type="Proteomes" id="UP000177579">
    <property type="component" value="Unassembled WGS sequence"/>
</dbReference>
<dbReference type="AlphaFoldDB" id="A0A1F5TSD6"/>
<comment type="caution">
    <text evidence="1">The sequence shown here is derived from an EMBL/GenBank/DDBJ whole genome shotgun (WGS) entry which is preliminary data.</text>
</comment>
<evidence type="ECO:0000313" key="1">
    <source>
        <dbReference type="EMBL" id="OGF41845.1"/>
    </source>
</evidence>
<evidence type="ECO:0000313" key="2">
    <source>
        <dbReference type="Proteomes" id="UP000177579"/>
    </source>
</evidence>
<proteinExistence type="predicted"/>
<protein>
    <submittedName>
        <fullName evidence="1">Uncharacterized protein</fullName>
    </submittedName>
</protein>
<sequence>MKKNNLVVFIIIFFFGCSVHKQAIKIEPTESPKPTPGYFQALEQYAQAKSLLEPEYTLWDYQEGEDLEVQLFIINYIQKNDALMEKLKKNLRTEKVEIYFREVKTSYAYVPESRPEFKSAYSEYIGDINKFVLEKYKIKLPIDQIIYADSDYPAVKLKKNNTALIVNNLTKKFRVRCVFFSGDKKIPYWFAGSMGSNMLGSVTCQIYMNKDGKFIAERTPLSIWQTDTRNTYTLLSIPIEESLHYLIGEYTDKYIVNTLEKTSDSNPTDALRLMHVYFRVEEALVGGIVDLLLNEFFQKNNYSLPVEIRQADINHKNKYPQYKYRQKGIETVKRLGIQKSIAIYKDDPYNFVLEMQKIEE</sequence>
<dbReference type="EMBL" id="MFGO01000004">
    <property type="protein sequence ID" value="OGF41845.1"/>
    <property type="molecule type" value="Genomic_DNA"/>
</dbReference>
<dbReference type="PROSITE" id="PS51257">
    <property type="entry name" value="PROKAR_LIPOPROTEIN"/>
    <property type="match status" value="1"/>
</dbReference>
<reference evidence="1 2" key="1">
    <citation type="journal article" date="2016" name="Nat. Commun.">
        <title>Thousands of microbial genomes shed light on interconnected biogeochemical processes in an aquifer system.</title>
        <authorList>
            <person name="Anantharaman K."/>
            <person name="Brown C.T."/>
            <person name="Hug L.A."/>
            <person name="Sharon I."/>
            <person name="Castelle C.J."/>
            <person name="Probst A.J."/>
            <person name="Thomas B.C."/>
            <person name="Singh A."/>
            <person name="Wilkins M.J."/>
            <person name="Karaoz U."/>
            <person name="Brodie E.L."/>
            <person name="Williams K.H."/>
            <person name="Hubbard S.S."/>
            <person name="Banfield J.F."/>
        </authorList>
    </citation>
    <scope>NUCLEOTIDE SEQUENCE [LARGE SCALE GENOMIC DNA]</scope>
</reference>
<accession>A0A1F5TSD6</accession>